<dbReference type="GO" id="GO:0005829">
    <property type="term" value="C:cytosol"/>
    <property type="evidence" value="ECO:0007669"/>
    <property type="project" value="TreeGrafter"/>
</dbReference>
<feature type="region of interest" description="Disordered" evidence="1">
    <location>
        <begin position="412"/>
        <end position="433"/>
    </location>
</feature>
<dbReference type="Proteomes" id="UP000474640">
    <property type="component" value="Unassembled WGS sequence"/>
</dbReference>
<dbReference type="PANTHER" id="PTHR23101:SF97">
    <property type="entry name" value="DOMAIN PROTEIN, PUTATIVE (AFU_ORTHOLOGUE AFUA_2G10890)-RELATED"/>
    <property type="match status" value="1"/>
</dbReference>
<feature type="region of interest" description="Disordered" evidence="1">
    <location>
        <begin position="615"/>
        <end position="648"/>
    </location>
</feature>
<sequence length="690" mass="75506">MHPESTSPRPTKTLGSVRSFTRLESQSPPTRSRSATLNSTVGPGVSSSFGAFSESNFTYDSVDYVESSHLTGLGDPDDRMCDAVDESLPQLELPVEVIEMTDSFIESLSAKIHPAPVSIDFLSTMFQDFYETITTPISVHVSKLFSSHDSQASDQLLVSMSEIAQRKKDRKRRDTLQVALQEMVEKRVTEAVFDRIWRHYGAEDEARDEALRSKTMALAVVGIGLKELGLEDNINVMDLRPVCEGENCSLGYKMFYFPFHITNQDFIALRDLNTTKCPRDKLRLLKRAHKAIVDTLTSVVPSTSSSADHILPILIYSLIISPPSVHIVSNLLYIQRFRYHRSIDGEAAYCLTNLEAAVSFLETVDMGTLAADESRVTASVELEPGRISSASLLPYAEHTGNRPLAVIAPAITDTSPANAPPRSETRAQKEAPVVPSMTGATRRMTYLTPVEFATSAATSAVNTADQSLKTIGNSLENSYRFLFGKLSDKRTDLPKTLEDVRKLVGTPVQDLEPPRDADIYRHPYSEGLKTVGSHSGDGLVTSMRQVETSDTSNNTREETVKVPQDHEIITGTPLSIIEPSTSQGAAYTPVAESVRNLGSHLGRFAGNINVIRSFSRGQMPKTPPPGSSGTGFDSINSSSGTPQDKTVTKIDPPIARFLDTEVADLRISDVDLLLQDYRRLAAALKSAGAF</sequence>
<name>A0A7C8RFG8_ORBOL</name>
<feature type="region of interest" description="Disordered" evidence="1">
    <location>
        <begin position="1"/>
        <end position="40"/>
    </location>
</feature>
<proteinExistence type="predicted"/>
<evidence type="ECO:0000313" key="4">
    <source>
        <dbReference type="Proteomes" id="UP000474640"/>
    </source>
</evidence>
<dbReference type="PROSITE" id="PS51205">
    <property type="entry name" value="VPS9"/>
    <property type="match status" value="1"/>
</dbReference>
<reference evidence="3 4" key="1">
    <citation type="submission" date="2020-01" db="EMBL/GenBank/DDBJ databases">
        <authorList>
            <person name="Palmer J.M."/>
        </authorList>
    </citation>
    <scope>NUCLEOTIDE SEQUENCE [LARGE SCALE GENOMIC DNA]</scope>
    <source>
        <strain evidence="3 4">TWF970</strain>
    </source>
</reference>
<dbReference type="Pfam" id="PF02204">
    <property type="entry name" value="VPS9"/>
    <property type="match status" value="1"/>
</dbReference>
<dbReference type="PANTHER" id="PTHR23101">
    <property type="entry name" value="RAB GDP/GTP EXCHANGE FACTOR"/>
    <property type="match status" value="1"/>
</dbReference>
<protein>
    <recommendedName>
        <fullName evidence="2">VPS9 domain-containing protein</fullName>
    </recommendedName>
</protein>
<dbReference type="SMART" id="SM00167">
    <property type="entry name" value="VPS9"/>
    <property type="match status" value="1"/>
</dbReference>
<evidence type="ECO:0000313" key="3">
    <source>
        <dbReference type="EMBL" id="KAF3288197.1"/>
    </source>
</evidence>
<dbReference type="GO" id="GO:0030139">
    <property type="term" value="C:endocytic vesicle"/>
    <property type="evidence" value="ECO:0007669"/>
    <property type="project" value="TreeGrafter"/>
</dbReference>
<evidence type="ECO:0000259" key="2">
    <source>
        <dbReference type="PROSITE" id="PS51205"/>
    </source>
</evidence>
<feature type="domain" description="VPS9" evidence="2">
    <location>
        <begin position="205"/>
        <end position="370"/>
    </location>
</feature>
<dbReference type="AlphaFoldDB" id="A0A7C8RFG8"/>
<comment type="caution">
    <text evidence="3">The sequence shown here is derived from an EMBL/GenBank/DDBJ whole genome shotgun (WGS) entry which is preliminary data.</text>
</comment>
<dbReference type="Gene3D" id="1.20.1050.80">
    <property type="entry name" value="VPS9 domain"/>
    <property type="match status" value="1"/>
</dbReference>
<dbReference type="SUPFAM" id="SSF109993">
    <property type="entry name" value="VPS9 domain"/>
    <property type="match status" value="1"/>
</dbReference>
<dbReference type="GO" id="GO:0016192">
    <property type="term" value="P:vesicle-mediated transport"/>
    <property type="evidence" value="ECO:0007669"/>
    <property type="project" value="InterPro"/>
</dbReference>
<accession>A0A7C8RFG8</accession>
<dbReference type="InterPro" id="IPR003123">
    <property type="entry name" value="VPS9"/>
</dbReference>
<dbReference type="InterPro" id="IPR045046">
    <property type="entry name" value="Vps9-like"/>
</dbReference>
<dbReference type="InterPro" id="IPR037191">
    <property type="entry name" value="VPS9_dom_sf"/>
</dbReference>
<dbReference type="GO" id="GO:0005085">
    <property type="term" value="F:guanyl-nucleotide exchange factor activity"/>
    <property type="evidence" value="ECO:0007669"/>
    <property type="project" value="InterPro"/>
</dbReference>
<evidence type="ECO:0000256" key="1">
    <source>
        <dbReference type="SAM" id="MobiDB-lite"/>
    </source>
</evidence>
<organism evidence="3 4">
    <name type="scientific">Orbilia oligospora</name>
    <name type="common">Nematode-trapping fungus</name>
    <name type="synonym">Arthrobotrys oligospora</name>
    <dbReference type="NCBI Taxonomy" id="2813651"/>
    <lineage>
        <taxon>Eukaryota</taxon>
        <taxon>Fungi</taxon>
        <taxon>Dikarya</taxon>
        <taxon>Ascomycota</taxon>
        <taxon>Pezizomycotina</taxon>
        <taxon>Orbiliomycetes</taxon>
        <taxon>Orbiliales</taxon>
        <taxon>Orbiliaceae</taxon>
        <taxon>Orbilia</taxon>
    </lineage>
</organism>
<gene>
    <name evidence="3" type="ORF">TWF970_005295</name>
</gene>
<dbReference type="OrthoDB" id="10264848at2759"/>
<feature type="compositionally biased region" description="Polar residues" evidence="1">
    <location>
        <begin position="633"/>
        <end position="645"/>
    </location>
</feature>
<dbReference type="EMBL" id="JAABOJ010000003">
    <property type="protein sequence ID" value="KAF3288197.1"/>
    <property type="molecule type" value="Genomic_DNA"/>
</dbReference>
<dbReference type="GO" id="GO:0031267">
    <property type="term" value="F:small GTPase binding"/>
    <property type="evidence" value="ECO:0007669"/>
    <property type="project" value="TreeGrafter"/>
</dbReference>